<evidence type="ECO:0000256" key="23">
    <source>
        <dbReference type="ARBA" id="ARBA00042991"/>
    </source>
</evidence>
<organism evidence="34 35">
    <name type="scientific">Sphaeramia orbicularis</name>
    <name type="common">orbiculate cardinalfish</name>
    <dbReference type="NCBI Taxonomy" id="375764"/>
    <lineage>
        <taxon>Eukaryota</taxon>
        <taxon>Metazoa</taxon>
        <taxon>Chordata</taxon>
        <taxon>Craniata</taxon>
        <taxon>Vertebrata</taxon>
        <taxon>Euteleostomi</taxon>
        <taxon>Actinopterygii</taxon>
        <taxon>Neopterygii</taxon>
        <taxon>Teleostei</taxon>
        <taxon>Neoteleostei</taxon>
        <taxon>Acanthomorphata</taxon>
        <taxon>Gobiaria</taxon>
        <taxon>Kurtiformes</taxon>
        <taxon>Apogonoidei</taxon>
        <taxon>Apogonidae</taxon>
        <taxon>Apogoninae</taxon>
        <taxon>Sphaeramia</taxon>
    </lineage>
</organism>
<dbReference type="AlphaFoldDB" id="A0A673AI76"/>
<comment type="catalytic activity">
    <reaction evidence="17">
        <text>a beta-D-galactosyl-(1-&gt;3)-N-acetyl-alpha-D-galactosaminyl derivative + CMP-N-acetyl-beta-neuraminate = an N-acetyl-alpha-neuraminyl-(2-&gt;3)-beta-D-galactosyl-(1-&gt;3)-N-acetyl-alpha-D-galactosaminyl derivative + CMP + H(+)</text>
        <dbReference type="Rhea" id="RHEA:21616"/>
        <dbReference type="ChEBI" id="CHEBI:15378"/>
        <dbReference type="ChEBI" id="CHEBI:57812"/>
        <dbReference type="ChEBI" id="CHEBI:60377"/>
        <dbReference type="ChEBI" id="CHEBI:133470"/>
        <dbReference type="ChEBI" id="CHEBI:139596"/>
        <dbReference type="EC" id="2.4.3.4"/>
    </reaction>
    <physiologicalReaction direction="left-to-right" evidence="17">
        <dbReference type="Rhea" id="RHEA:21617"/>
    </physiologicalReaction>
</comment>
<dbReference type="InterPro" id="IPR038578">
    <property type="entry name" value="GT29-like_sf"/>
</dbReference>
<evidence type="ECO:0000256" key="30">
    <source>
        <dbReference type="ARBA" id="ARBA00072809"/>
    </source>
</evidence>
<evidence type="ECO:0000256" key="12">
    <source>
        <dbReference type="ARBA" id="ARBA00023034"/>
    </source>
</evidence>
<evidence type="ECO:0000256" key="5">
    <source>
        <dbReference type="ARBA" id="ARBA00006003"/>
    </source>
</evidence>
<dbReference type="PANTHER" id="PTHR46032">
    <property type="entry name" value="ALPHA-2,3-SIALYLTRANSFERASE ST3GAL I ISOFORM X1"/>
    <property type="match status" value="1"/>
</dbReference>
<dbReference type="InterPro" id="IPR001675">
    <property type="entry name" value="Glyco_trans_29"/>
</dbReference>
<keyword evidence="9" id="KW-0812">Transmembrane</keyword>
<evidence type="ECO:0000256" key="20">
    <source>
        <dbReference type="ARBA" id="ARBA00039107"/>
    </source>
</evidence>
<evidence type="ECO:0000256" key="33">
    <source>
        <dbReference type="ARBA" id="ARBA00082805"/>
    </source>
</evidence>
<dbReference type="InterPro" id="IPR051757">
    <property type="entry name" value="Beta-gal_alpha2-3_sialyltrans"/>
</dbReference>
<gene>
    <name evidence="34" type="primary">LOC115428027</name>
</gene>
<keyword evidence="10" id="KW-0735">Signal-anchor</keyword>
<dbReference type="Proteomes" id="UP000472271">
    <property type="component" value="Chromosome 11"/>
</dbReference>
<keyword evidence="35" id="KW-1185">Reference proteome</keyword>
<dbReference type="RefSeq" id="XP_030002661.1">
    <property type="nucleotide sequence ID" value="XM_030146801.1"/>
</dbReference>
<dbReference type="PANTHER" id="PTHR46032:SF6">
    <property type="entry name" value="CMP-N-ACETYLNEURAMINATE-BETA-GALACTOSAMIDE-ALPHA-2,3-SIALYLTRANSFERASE 1"/>
    <property type="match status" value="1"/>
</dbReference>
<dbReference type="GO" id="GO:0005576">
    <property type="term" value="C:extracellular region"/>
    <property type="evidence" value="ECO:0007669"/>
    <property type="project" value="UniProtKB-SubCell"/>
</dbReference>
<dbReference type="Pfam" id="PF00777">
    <property type="entry name" value="Glyco_transf_29"/>
    <property type="match status" value="1"/>
</dbReference>
<evidence type="ECO:0000256" key="28">
    <source>
        <dbReference type="ARBA" id="ARBA00052027"/>
    </source>
</evidence>
<evidence type="ECO:0000256" key="3">
    <source>
        <dbReference type="ARBA" id="ARBA00004922"/>
    </source>
</evidence>
<sequence>MREIYFGNKTHSSTHQSISLSMSSKYKLLIFLLLVTGVCLVLREMRPDISVSLPLPTSCLCDKCLKDDDPWVMKHYDTSVEPFLTTDLNVSEESFKWWKNLQTESRSYDVFKATVASLLQMFPSPPHKSSSSNCWTCSVVGNSGNLVGANYGQLIDSHDVVIRMNKGMTKGFEEDVGRKTTHRVMYPESAMDVENDTHLVLFPFKIMDIEWIMKASTTGFYGRRSYAPIIPKIKVNKDLVRVVNPAFMRYVHHSWLEKTGSYPSTGFMTVVLAMHICNEVHVFGFGADSNGNWNHYWEKLWNKNLKTGVHPGKNEYNIIVQLAKTKKIEFYKGH</sequence>
<dbReference type="Gene3D" id="3.90.1480.20">
    <property type="entry name" value="Glycosyl transferase family 29"/>
    <property type="match status" value="1"/>
</dbReference>
<protein>
    <recommendedName>
        <fullName evidence="30">CMP-N-acetylneuraminate-beta-galactosamide-alpha-2,3-sialyltransferase 2</fullName>
        <ecNumber evidence="19">2.4.3.2</ecNumber>
        <ecNumber evidence="20">2.4.3.4</ecNumber>
    </recommendedName>
    <alternativeName>
        <fullName evidence="23">Gal-NAc6S</fullName>
    </alternativeName>
    <alternativeName>
        <fullName evidence="21">Gal-beta-1,3-GalNAc-alpha-2,3-sialyltransferase</fullName>
    </alternativeName>
    <alternativeName>
        <fullName evidence="22">Monosialoganglioside sialyltransferase</fullName>
    </alternativeName>
    <alternativeName>
        <fullName evidence="31">ST3Gal II</fullName>
    </alternativeName>
    <alternativeName>
        <fullName evidence="32">ST3GalA.2</fullName>
    </alternativeName>
    <alternativeName>
        <fullName evidence="33">Sialyltransferase 4B</fullName>
    </alternativeName>
</protein>
<evidence type="ECO:0000256" key="11">
    <source>
        <dbReference type="ARBA" id="ARBA00022989"/>
    </source>
</evidence>
<dbReference type="OrthoDB" id="10264956at2759"/>
<reference evidence="34" key="2">
    <citation type="submission" date="2025-08" db="UniProtKB">
        <authorList>
            <consortium name="Ensembl"/>
        </authorList>
    </citation>
    <scope>IDENTIFICATION</scope>
</reference>
<dbReference type="GeneID" id="115428027"/>
<dbReference type="GO" id="GO:0032580">
    <property type="term" value="C:Golgi cisterna membrane"/>
    <property type="evidence" value="ECO:0007669"/>
    <property type="project" value="UniProtKB-SubCell"/>
</dbReference>
<comment type="catalytic activity">
    <reaction evidence="28">
        <text>a globoside GalGb4Cer + CMP-N-acetyl-beta-neuraminate = a globoside MSGG + CMP + H(+)</text>
        <dbReference type="Rhea" id="RHEA:65372"/>
        <dbReference type="ChEBI" id="CHEBI:15378"/>
        <dbReference type="ChEBI" id="CHEBI:57812"/>
        <dbReference type="ChEBI" id="CHEBI:60377"/>
        <dbReference type="ChEBI" id="CHEBI:140623"/>
        <dbReference type="ChEBI" id="CHEBI:140691"/>
    </reaction>
    <physiologicalReaction direction="left-to-right" evidence="28">
        <dbReference type="Rhea" id="RHEA:65373"/>
    </physiologicalReaction>
</comment>
<dbReference type="GO" id="GO:0047288">
    <property type="term" value="F:beta-D-galactosyl-(1-&gt;3)-N-acetyl-beta-D-galactosaminide alpha-2,3- sialyltransferase"/>
    <property type="evidence" value="ECO:0007669"/>
    <property type="project" value="UniProtKB-EC"/>
</dbReference>
<evidence type="ECO:0000256" key="21">
    <source>
        <dbReference type="ARBA" id="ARBA00042448"/>
    </source>
</evidence>
<evidence type="ECO:0000256" key="6">
    <source>
        <dbReference type="ARBA" id="ARBA00022525"/>
    </source>
</evidence>
<keyword evidence="11" id="KW-1133">Transmembrane helix</keyword>
<evidence type="ECO:0000256" key="25">
    <source>
        <dbReference type="ARBA" id="ARBA00043773"/>
    </source>
</evidence>
<evidence type="ECO:0000256" key="14">
    <source>
        <dbReference type="ARBA" id="ARBA00023136"/>
    </source>
</evidence>
<reference evidence="34" key="3">
    <citation type="submission" date="2025-09" db="UniProtKB">
        <authorList>
            <consortium name="Ensembl"/>
        </authorList>
    </citation>
    <scope>IDENTIFICATION</scope>
</reference>
<evidence type="ECO:0000256" key="31">
    <source>
        <dbReference type="ARBA" id="ARBA00081228"/>
    </source>
</evidence>
<accession>A0A673AI76</accession>
<evidence type="ECO:0000256" key="17">
    <source>
        <dbReference type="ARBA" id="ARBA00036292"/>
    </source>
</evidence>
<keyword evidence="14" id="KW-0472">Membrane</keyword>
<keyword evidence="15" id="KW-1015">Disulfide bond</keyword>
<evidence type="ECO:0000256" key="4">
    <source>
        <dbReference type="ARBA" id="ARBA00004934"/>
    </source>
</evidence>
<name>A0A673AI76_9TELE</name>
<evidence type="ECO:0000256" key="16">
    <source>
        <dbReference type="ARBA" id="ARBA00023180"/>
    </source>
</evidence>
<dbReference type="GO" id="GO:0003836">
    <property type="term" value="F:beta-galactoside (CMP) alpha-2,3-sialyltransferase activity"/>
    <property type="evidence" value="ECO:0007669"/>
    <property type="project" value="UniProtKB-EC"/>
</dbReference>
<keyword evidence="16" id="KW-0325">Glycoprotein</keyword>
<dbReference type="InParanoid" id="A0A673AI76"/>
<evidence type="ECO:0000256" key="8">
    <source>
        <dbReference type="ARBA" id="ARBA00022679"/>
    </source>
</evidence>
<comment type="pathway">
    <text evidence="4">Glycolipid biosynthesis.</text>
</comment>
<evidence type="ECO:0000256" key="7">
    <source>
        <dbReference type="ARBA" id="ARBA00022676"/>
    </source>
</evidence>
<dbReference type="GO" id="GO:0006629">
    <property type="term" value="P:lipid metabolic process"/>
    <property type="evidence" value="ECO:0007669"/>
    <property type="project" value="UniProtKB-KW"/>
</dbReference>
<comment type="catalytic activity">
    <reaction evidence="24">
        <text>a ganglioside GA1 (d18:1(4E)) + CMP-N-acetyl-beta-neuraminate = a ganglioside GM1b (d18:1(4E)) + CMP + H(+)</text>
        <dbReference type="Rhea" id="RHEA:47560"/>
        <dbReference type="ChEBI" id="CHEBI:15378"/>
        <dbReference type="ChEBI" id="CHEBI:27938"/>
        <dbReference type="ChEBI" id="CHEBI:57812"/>
        <dbReference type="ChEBI" id="CHEBI:60377"/>
        <dbReference type="ChEBI" id="CHEBI:78568"/>
    </reaction>
    <physiologicalReaction direction="left-to-right" evidence="24">
        <dbReference type="Rhea" id="RHEA:47561"/>
    </physiologicalReaction>
</comment>
<evidence type="ECO:0000256" key="1">
    <source>
        <dbReference type="ARBA" id="ARBA00004323"/>
    </source>
</evidence>
<reference evidence="34" key="1">
    <citation type="submission" date="2019-06" db="EMBL/GenBank/DDBJ databases">
        <authorList>
            <consortium name="Wellcome Sanger Institute Data Sharing"/>
        </authorList>
    </citation>
    <scope>NUCLEOTIDE SEQUENCE [LARGE SCALE GENOMIC DNA]</scope>
</reference>
<comment type="pathway">
    <text evidence="3">Protein modification; protein glycosylation.</text>
</comment>
<keyword evidence="12" id="KW-0333">Golgi apparatus</keyword>
<evidence type="ECO:0000256" key="15">
    <source>
        <dbReference type="ARBA" id="ARBA00023157"/>
    </source>
</evidence>
<comment type="similarity">
    <text evidence="5">Belongs to the glycosyltransferase 29 family.</text>
</comment>
<comment type="catalytic activity">
    <reaction evidence="27">
        <text>ganglioside GM1 (d18:1(4E)/18:0) + CMP-N-acetyl-beta-neuraminate = ganglioside GD1a (18:1(4E)/18:0) + CMP + H(+)</text>
        <dbReference type="Rhea" id="RHEA:48248"/>
        <dbReference type="ChEBI" id="CHEBI:15378"/>
        <dbReference type="ChEBI" id="CHEBI:57812"/>
        <dbReference type="ChEBI" id="CHEBI:60377"/>
        <dbReference type="ChEBI" id="CHEBI:73110"/>
        <dbReference type="ChEBI" id="CHEBI:90153"/>
    </reaction>
    <physiologicalReaction direction="left-to-right" evidence="27">
        <dbReference type="Rhea" id="RHEA:48249"/>
    </physiologicalReaction>
</comment>
<evidence type="ECO:0000256" key="27">
    <source>
        <dbReference type="ARBA" id="ARBA00047509"/>
    </source>
</evidence>
<dbReference type="GO" id="GO:0000139">
    <property type="term" value="C:Golgi membrane"/>
    <property type="evidence" value="ECO:0007669"/>
    <property type="project" value="UniProtKB-SubCell"/>
</dbReference>
<keyword evidence="6" id="KW-0964">Secreted</keyword>
<comment type="subunit">
    <text evidence="29">Homodimer; disulfide-linked. Homodimer formation occurs in the endoplasmic reticulum.</text>
</comment>
<comment type="subcellular location">
    <subcellularLocation>
        <location evidence="1">Golgi apparatus membrane</location>
        <topology evidence="1">Single-pass type II membrane protein</topology>
    </subcellularLocation>
    <subcellularLocation>
        <location evidence="18">Golgi apparatus</location>
        <location evidence="18">Golgi stack membrane</location>
    </subcellularLocation>
    <subcellularLocation>
        <location evidence="2">Secreted</location>
    </subcellularLocation>
</comment>
<evidence type="ECO:0000256" key="22">
    <source>
        <dbReference type="ARBA" id="ARBA00042990"/>
    </source>
</evidence>
<dbReference type="FunFam" id="3.90.1480.20:FF:000002">
    <property type="entry name" value="CMP-N-acetylneuraminate-beta-galactosamide- alpha-2,3-sialyltransferase 2"/>
    <property type="match status" value="1"/>
</dbReference>
<keyword evidence="13" id="KW-0443">Lipid metabolism</keyword>
<evidence type="ECO:0000256" key="18">
    <source>
        <dbReference type="ARBA" id="ARBA00037859"/>
    </source>
</evidence>
<evidence type="ECO:0000313" key="34">
    <source>
        <dbReference type="Ensembl" id="ENSSORP00005029415.1"/>
    </source>
</evidence>
<dbReference type="EC" id="2.4.3.4" evidence="20"/>
<evidence type="ECO:0000256" key="24">
    <source>
        <dbReference type="ARBA" id="ARBA00043673"/>
    </source>
</evidence>
<keyword evidence="7" id="KW-0328">Glycosyltransferase</keyword>
<evidence type="ECO:0000256" key="9">
    <source>
        <dbReference type="ARBA" id="ARBA00022692"/>
    </source>
</evidence>
<dbReference type="GO" id="GO:0097503">
    <property type="term" value="P:sialylation"/>
    <property type="evidence" value="ECO:0007669"/>
    <property type="project" value="TreeGrafter"/>
</dbReference>
<evidence type="ECO:0000313" key="35">
    <source>
        <dbReference type="Proteomes" id="UP000472271"/>
    </source>
</evidence>
<evidence type="ECO:0000256" key="26">
    <source>
        <dbReference type="ARBA" id="ARBA00043816"/>
    </source>
</evidence>
<proteinExistence type="inferred from homology"/>
<comment type="catalytic activity">
    <reaction evidence="26">
        <text>a ganglioside GA1 + CMP-N-acetyl-beta-neuraminate = a ganglioside GM1b + CMP + H(+)</text>
        <dbReference type="Rhea" id="RHEA:48244"/>
        <dbReference type="ChEBI" id="CHEBI:15378"/>
        <dbReference type="ChEBI" id="CHEBI:57812"/>
        <dbReference type="ChEBI" id="CHEBI:60377"/>
        <dbReference type="ChEBI" id="CHEBI:88069"/>
        <dbReference type="ChEBI" id="CHEBI:90151"/>
    </reaction>
    <physiologicalReaction direction="left-to-right" evidence="26">
        <dbReference type="Rhea" id="RHEA:48245"/>
    </physiologicalReaction>
</comment>
<evidence type="ECO:0000256" key="19">
    <source>
        <dbReference type="ARBA" id="ARBA00039106"/>
    </source>
</evidence>
<dbReference type="Ensembl" id="ENSSORT00005030248.1">
    <property type="protein sequence ID" value="ENSSORP00005029415.1"/>
    <property type="gene ID" value="ENSSORG00005014038.1"/>
</dbReference>
<evidence type="ECO:0000256" key="29">
    <source>
        <dbReference type="ARBA" id="ARBA00062545"/>
    </source>
</evidence>
<evidence type="ECO:0000256" key="13">
    <source>
        <dbReference type="ARBA" id="ARBA00023098"/>
    </source>
</evidence>
<evidence type="ECO:0000256" key="2">
    <source>
        <dbReference type="ARBA" id="ARBA00004613"/>
    </source>
</evidence>
<dbReference type="EC" id="2.4.3.2" evidence="19"/>
<evidence type="ECO:0000256" key="10">
    <source>
        <dbReference type="ARBA" id="ARBA00022968"/>
    </source>
</evidence>
<evidence type="ECO:0000256" key="32">
    <source>
        <dbReference type="ARBA" id="ARBA00081332"/>
    </source>
</evidence>
<comment type="catalytic activity">
    <reaction evidence="25">
        <text>a ganglioside GM1 (d18:1(4E)) + CMP-N-acetyl-beta-neuraminate = a ganglioside GD1a (d18:1(4E)) + CMP + H(+)</text>
        <dbReference type="Rhea" id="RHEA:18021"/>
        <dbReference type="ChEBI" id="CHEBI:15378"/>
        <dbReference type="ChEBI" id="CHEBI:57812"/>
        <dbReference type="ChEBI" id="CHEBI:60377"/>
        <dbReference type="ChEBI" id="CHEBI:77709"/>
        <dbReference type="ChEBI" id="CHEBI:78445"/>
        <dbReference type="EC" id="2.4.3.2"/>
    </reaction>
    <physiologicalReaction direction="left-to-right" evidence="25">
        <dbReference type="Rhea" id="RHEA:18022"/>
    </physiologicalReaction>
</comment>
<keyword evidence="8" id="KW-0808">Transferase</keyword>